<protein>
    <submittedName>
        <fullName evidence="2">GNAT family N-acetyltransferase</fullName>
    </submittedName>
</protein>
<dbReference type="Proteomes" id="UP001500274">
    <property type="component" value="Unassembled WGS sequence"/>
</dbReference>
<dbReference type="EMBL" id="BAAARI010000036">
    <property type="protein sequence ID" value="GAA2588580.1"/>
    <property type="molecule type" value="Genomic_DNA"/>
</dbReference>
<dbReference type="SUPFAM" id="SSF55729">
    <property type="entry name" value="Acyl-CoA N-acyltransferases (Nat)"/>
    <property type="match status" value="1"/>
</dbReference>
<dbReference type="InterPro" id="IPR000182">
    <property type="entry name" value="GNAT_dom"/>
</dbReference>
<dbReference type="InterPro" id="IPR016181">
    <property type="entry name" value="Acyl_CoA_acyltransferase"/>
</dbReference>
<proteinExistence type="predicted"/>
<evidence type="ECO:0000313" key="2">
    <source>
        <dbReference type="EMBL" id="GAA2588580.1"/>
    </source>
</evidence>
<organism evidence="2 3">
    <name type="scientific">Microbacterium binotii</name>
    <dbReference type="NCBI Taxonomy" id="462710"/>
    <lineage>
        <taxon>Bacteria</taxon>
        <taxon>Bacillati</taxon>
        <taxon>Actinomycetota</taxon>
        <taxon>Actinomycetes</taxon>
        <taxon>Micrococcales</taxon>
        <taxon>Microbacteriaceae</taxon>
        <taxon>Microbacterium</taxon>
    </lineage>
</organism>
<name>A0ABP6BVS7_9MICO</name>
<feature type="domain" description="N-acetyltransferase" evidence="1">
    <location>
        <begin position="15"/>
        <end position="204"/>
    </location>
</feature>
<evidence type="ECO:0000313" key="3">
    <source>
        <dbReference type="Proteomes" id="UP001500274"/>
    </source>
</evidence>
<accession>A0ABP6BVS7</accession>
<comment type="caution">
    <text evidence="2">The sequence shown here is derived from an EMBL/GenBank/DDBJ whole genome shotgun (WGS) entry which is preliminary data.</text>
</comment>
<dbReference type="PROSITE" id="PS51186">
    <property type="entry name" value="GNAT"/>
    <property type="match status" value="1"/>
</dbReference>
<dbReference type="Pfam" id="PF00583">
    <property type="entry name" value="Acetyltransf_1"/>
    <property type="match status" value="1"/>
</dbReference>
<evidence type="ECO:0000259" key="1">
    <source>
        <dbReference type="PROSITE" id="PS51186"/>
    </source>
</evidence>
<reference evidence="3" key="1">
    <citation type="journal article" date="2019" name="Int. J. Syst. Evol. Microbiol.">
        <title>The Global Catalogue of Microorganisms (GCM) 10K type strain sequencing project: providing services to taxonomists for standard genome sequencing and annotation.</title>
        <authorList>
            <consortium name="The Broad Institute Genomics Platform"/>
            <consortium name="The Broad Institute Genome Sequencing Center for Infectious Disease"/>
            <person name="Wu L."/>
            <person name="Ma J."/>
        </authorList>
    </citation>
    <scope>NUCLEOTIDE SEQUENCE [LARGE SCALE GENOMIC DNA]</scope>
    <source>
        <strain evidence="3">JCM 16365</strain>
    </source>
</reference>
<dbReference type="Gene3D" id="3.40.630.30">
    <property type="match status" value="1"/>
</dbReference>
<gene>
    <name evidence="2" type="ORF">GCM10009862_28740</name>
</gene>
<dbReference type="CDD" id="cd04301">
    <property type="entry name" value="NAT_SF"/>
    <property type="match status" value="1"/>
</dbReference>
<keyword evidence="3" id="KW-1185">Reference proteome</keyword>
<sequence>MRVHGAEYGRDMSQIQVLPATSERFDEVENALTGGGDGRACQCQWWMMPGSRFSALSVEEKTEVLRDEMTASVAPGLVATVDGVGAGWVRVGPRPAHERLARTKLYGKTSPEPWTDDTTWAISCFSVRKEFRGQGLTRRLLDAAVAFARENGARLVEAYPVDTAETKTSSNELFHGALTTFLEAGFVETARSRADRPIVALDLG</sequence>